<feature type="transmembrane region" description="Helical" evidence="2">
    <location>
        <begin position="42"/>
        <end position="60"/>
    </location>
</feature>
<dbReference type="Gene3D" id="3.20.20.450">
    <property type="entry name" value="EAL domain"/>
    <property type="match status" value="1"/>
</dbReference>
<dbReference type="InterPro" id="IPR001633">
    <property type="entry name" value="EAL_dom"/>
</dbReference>
<dbReference type="CDD" id="cd00130">
    <property type="entry name" value="PAS"/>
    <property type="match status" value="2"/>
</dbReference>
<dbReference type="CDD" id="cd01949">
    <property type="entry name" value="GGDEF"/>
    <property type="match status" value="1"/>
</dbReference>
<dbReference type="InterPro" id="IPR000700">
    <property type="entry name" value="PAS-assoc_C"/>
</dbReference>
<dbReference type="PROSITE" id="PS50112">
    <property type="entry name" value="PAS"/>
    <property type="match status" value="1"/>
</dbReference>
<dbReference type="Pfam" id="PF08447">
    <property type="entry name" value="PAS_3"/>
    <property type="match status" value="1"/>
</dbReference>
<proteinExistence type="predicted"/>
<feature type="domain" description="PAS" evidence="3">
    <location>
        <begin position="392"/>
        <end position="462"/>
    </location>
</feature>
<feature type="domain" description="PAC" evidence="4">
    <location>
        <begin position="463"/>
        <end position="517"/>
    </location>
</feature>
<dbReference type="InterPro" id="IPR013655">
    <property type="entry name" value="PAS_fold_3"/>
</dbReference>
<evidence type="ECO:0000313" key="7">
    <source>
        <dbReference type="EMBL" id="GAA4651524.1"/>
    </source>
</evidence>
<evidence type="ECO:0000313" key="8">
    <source>
        <dbReference type="Proteomes" id="UP001500604"/>
    </source>
</evidence>
<evidence type="ECO:0000259" key="5">
    <source>
        <dbReference type="PROSITE" id="PS50883"/>
    </source>
</evidence>
<dbReference type="SUPFAM" id="SSF141868">
    <property type="entry name" value="EAL domain-like"/>
    <property type="match status" value="1"/>
</dbReference>
<dbReference type="Pfam" id="PF00563">
    <property type="entry name" value="EAL"/>
    <property type="match status" value="1"/>
</dbReference>
<dbReference type="SMART" id="SM00267">
    <property type="entry name" value="GGDEF"/>
    <property type="match status" value="1"/>
</dbReference>
<keyword evidence="2" id="KW-0472">Membrane</keyword>
<dbReference type="SUPFAM" id="SSF55073">
    <property type="entry name" value="Nucleotide cyclase"/>
    <property type="match status" value="1"/>
</dbReference>
<feature type="transmembrane region" description="Helical" evidence="2">
    <location>
        <begin position="105"/>
        <end position="128"/>
    </location>
</feature>
<dbReference type="Pfam" id="PF00990">
    <property type="entry name" value="GGDEF"/>
    <property type="match status" value="1"/>
</dbReference>
<dbReference type="PROSITE" id="PS50113">
    <property type="entry name" value="PAC"/>
    <property type="match status" value="2"/>
</dbReference>
<dbReference type="InterPro" id="IPR035919">
    <property type="entry name" value="EAL_sf"/>
</dbReference>
<dbReference type="SMART" id="SM00086">
    <property type="entry name" value="PAC"/>
    <property type="match status" value="2"/>
</dbReference>
<feature type="transmembrane region" description="Helical" evidence="2">
    <location>
        <begin position="185"/>
        <end position="205"/>
    </location>
</feature>
<protein>
    <submittedName>
        <fullName evidence="7">GGDEF and EAL domain-containing protein</fullName>
    </submittedName>
</protein>
<dbReference type="Pfam" id="PF13426">
    <property type="entry name" value="PAS_9"/>
    <property type="match status" value="1"/>
</dbReference>
<feature type="domain" description="PAC" evidence="4">
    <location>
        <begin position="342"/>
        <end position="395"/>
    </location>
</feature>
<dbReference type="InterPro" id="IPR052155">
    <property type="entry name" value="Biofilm_reg_signaling"/>
</dbReference>
<feature type="domain" description="EAL" evidence="5">
    <location>
        <begin position="691"/>
        <end position="944"/>
    </location>
</feature>
<dbReference type="PROSITE" id="PS50883">
    <property type="entry name" value="EAL"/>
    <property type="match status" value="1"/>
</dbReference>
<dbReference type="CDD" id="cd01948">
    <property type="entry name" value="EAL"/>
    <property type="match status" value="1"/>
</dbReference>
<dbReference type="SMART" id="SM00091">
    <property type="entry name" value="PAS"/>
    <property type="match status" value="2"/>
</dbReference>
<keyword evidence="1" id="KW-0175">Coiled coil</keyword>
<evidence type="ECO:0000256" key="1">
    <source>
        <dbReference type="SAM" id="Coils"/>
    </source>
</evidence>
<dbReference type="EMBL" id="BAABFL010000455">
    <property type="protein sequence ID" value="GAA4651524.1"/>
    <property type="molecule type" value="Genomic_DNA"/>
</dbReference>
<dbReference type="InterPro" id="IPR035965">
    <property type="entry name" value="PAS-like_dom_sf"/>
</dbReference>
<gene>
    <name evidence="7" type="ORF">GCM10023116_38080</name>
</gene>
<feature type="coiled-coil region" evidence="1">
    <location>
        <begin position="218"/>
        <end position="277"/>
    </location>
</feature>
<comment type="caution">
    <text evidence="7">The sequence shown here is derived from an EMBL/GenBank/DDBJ whole genome shotgun (WGS) entry which is preliminary data.</text>
</comment>
<evidence type="ECO:0000259" key="3">
    <source>
        <dbReference type="PROSITE" id="PS50112"/>
    </source>
</evidence>
<dbReference type="SMART" id="SM00052">
    <property type="entry name" value="EAL"/>
    <property type="match status" value="1"/>
</dbReference>
<dbReference type="InterPro" id="IPR000160">
    <property type="entry name" value="GGDEF_dom"/>
</dbReference>
<dbReference type="NCBIfam" id="TIGR00229">
    <property type="entry name" value="sensory_box"/>
    <property type="match status" value="2"/>
</dbReference>
<evidence type="ECO:0000259" key="4">
    <source>
        <dbReference type="PROSITE" id="PS50113"/>
    </source>
</evidence>
<keyword evidence="2" id="KW-1133">Transmembrane helix</keyword>
<dbReference type="SUPFAM" id="SSF55785">
    <property type="entry name" value="PYP-like sensor domain (PAS domain)"/>
    <property type="match status" value="2"/>
</dbReference>
<keyword evidence="2" id="KW-0812">Transmembrane</keyword>
<evidence type="ECO:0000256" key="2">
    <source>
        <dbReference type="SAM" id="Phobius"/>
    </source>
</evidence>
<dbReference type="InterPro" id="IPR001610">
    <property type="entry name" value="PAC"/>
</dbReference>
<feature type="transmembrane region" description="Helical" evidence="2">
    <location>
        <begin position="140"/>
        <end position="165"/>
    </location>
</feature>
<dbReference type="NCBIfam" id="TIGR00254">
    <property type="entry name" value="GGDEF"/>
    <property type="match status" value="1"/>
</dbReference>
<dbReference type="PANTHER" id="PTHR44757">
    <property type="entry name" value="DIGUANYLATE CYCLASE DGCP"/>
    <property type="match status" value="1"/>
</dbReference>
<keyword evidence="8" id="KW-1185">Reference proteome</keyword>
<accession>A0ABP8V7X6</accession>
<dbReference type="RefSeq" id="WP_345197911.1">
    <property type="nucleotide sequence ID" value="NZ_BAABFL010000455.1"/>
</dbReference>
<dbReference type="InterPro" id="IPR029787">
    <property type="entry name" value="Nucleotide_cyclase"/>
</dbReference>
<reference evidence="8" key="1">
    <citation type="journal article" date="2019" name="Int. J. Syst. Evol. Microbiol.">
        <title>The Global Catalogue of Microorganisms (GCM) 10K type strain sequencing project: providing services to taxonomists for standard genome sequencing and annotation.</title>
        <authorList>
            <consortium name="The Broad Institute Genomics Platform"/>
            <consortium name="The Broad Institute Genome Sequencing Center for Infectious Disease"/>
            <person name="Wu L."/>
            <person name="Ma J."/>
        </authorList>
    </citation>
    <scope>NUCLEOTIDE SEQUENCE [LARGE SCALE GENOMIC DNA]</scope>
    <source>
        <strain evidence="8">JCM 17805</strain>
    </source>
</reference>
<feature type="domain" description="GGDEF" evidence="6">
    <location>
        <begin position="549"/>
        <end position="682"/>
    </location>
</feature>
<dbReference type="PROSITE" id="PS50887">
    <property type="entry name" value="GGDEF"/>
    <property type="match status" value="1"/>
</dbReference>
<dbReference type="Proteomes" id="UP001500604">
    <property type="component" value="Unassembled WGS sequence"/>
</dbReference>
<dbReference type="Gene3D" id="3.30.450.20">
    <property type="entry name" value="PAS domain"/>
    <property type="match status" value="2"/>
</dbReference>
<dbReference type="PANTHER" id="PTHR44757:SF2">
    <property type="entry name" value="BIOFILM ARCHITECTURE MAINTENANCE PROTEIN MBAA"/>
    <property type="match status" value="1"/>
</dbReference>
<sequence>MQEHNLLSTPQITHDRQAKLSYSWLNARISTEQLKLLHQGSLRMIIILGVSLSGVILLLWNVINTSLVLPIAAWLATLGLLRQALASGFLREAQDTKPDGHQKWLLYFCMSTALSGASFAAAILLLMPFSTFTDLAATQLLLTIALLSSAVLFSCYLPAFICFSLPSLLPVSLSLWMNPVPQTDIWAFIQVILLGVVLYCALYAHRFSLKSLERRFRNQALSDLLSDENRKVRDTQKELEETHAGLEQMVSERTRELSETTEALKNSEHRLSQALDASRLGFWDWDMENEQIYHSHFKELFGYDTEKLSGFKGHLEPLIHTADAPRVRKSIIAHLRHKTDQYRARYRILHANGSWVWVEDSGQVVEWNDKGRASRMLGTRRDISLEMEHERQTRLALTLFQSTSEAIFVLNARFRFVAINKAFKELTGYSNDDIINKTIADFQADAGKEELYSQIGSSLIEQGRYEGELIERRKDGDTYPIWIQISSVRDQSGRITHYVGMFRDLTEYKQTEERLTYLANYDPLTGLANRNRFRERLYEAIAYADARQQSFALITIDLDRFKQINESLGHEVGDDLLQQVSRRLMQHTSHAHSVARLAADEFSLIIDNNPSQKAISTLGETIVQAVSMPYRINDHELIIGASIGVTLFPDNARELQTLISQADMAMAQAKYLGGNNLQFYTRNLQSASKERIALETSLRKAISNGELETYYQPKMTLAGDTITKAEALVRWNHPEEGLITPGRFISIAEESSLINDIGEFVMRQACQQARTWLDLGWEIRVSVNLSVSQLRQTQLIELIHTILDETRLPPHLLELELTESLIMDDIERTIETLHAIRQLGVTISIDDFGTGYSSLSYLKRFPVDALKIDRSFISSLDTSEDDSAITRAIIAMAHSLDLKVVAEGVEKPLHLQFLRDNACDEVQGYFISKPLPATEFSQFLARRA</sequence>
<organism evidence="7 8">
    <name type="scientific">Kistimonas scapharcae</name>
    <dbReference type="NCBI Taxonomy" id="1036133"/>
    <lineage>
        <taxon>Bacteria</taxon>
        <taxon>Pseudomonadati</taxon>
        <taxon>Pseudomonadota</taxon>
        <taxon>Gammaproteobacteria</taxon>
        <taxon>Oceanospirillales</taxon>
        <taxon>Endozoicomonadaceae</taxon>
        <taxon>Kistimonas</taxon>
    </lineage>
</organism>
<dbReference type="InterPro" id="IPR000014">
    <property type="entry name" value="PAS"/>
</dbReference>
<evidence type="ECO:0000259" key="6">
    <source>
        <dbReference type="PROSITE" id="PS50887"/>
    </source>
</evidence>
<dbReference type="InterPro" id="IPR043128">
    <property type="entry name" value="Rev_trsase/Diguanyl_cyclase"/>
</dbReference>
<name>A0ABP8V7X6_9GAMM</name>
<dbReference type="Gene3D" id="3.30.70.270">
    <property type="match status" value="1"/>
</dbReference>